<evidence type="ECO:0000313" key="5">
    <source>
        <dbReference type="Proteomes" id="UP000249579"/>
    </source>
</evidence>
<comment type="similarity">
    <text evidence="1">Belongs to the glutamate synthase family.</text>
</comment>
<feature type="domain" description="Glutamate synthase" evidence="3">
    <location>
        <begin position="17"/>
        <end position="83"/>
    </location>
</feature>
<proteinExistence type="inferred from homology"/>
<keyword evidence="2" id="KW-0812">Transmembrane</keyword>
<sequence length="106" mass="11608">MVDTILLILILILILIVVIALGLGADLVQVARAMMMSVGCIMAQQCHTNDCPVGVATTVPDKEKDLVVESPTQITAKHLLYRTENGEIITGEQYVNRMYKPLKEAV</sequence>
<dbReference type="AlphaFoldDB" id="A0A328A2Y7"/>
<reference evidence="4 5" key="1">
    <citation type="journal article" date="2018" name="Front. Microbiol.">
        <title>Description and Comparative Genomics of Macrococcus caseolyticus subsp. hominis subsp. nov., Macrococcus goetzii sp. nov., Macrococcus epidermidis sp. nov., and Macrococcus bohemicus sp. nov., Novel Macrococci From Human Clinical Material With Virulence Potential and Suspected Uptake of Foreign DNA by Natural Transformation.</title>
        <authorList>
            <person name="Maslanova I."/>
            <person name="Wertheimer Z."/>
            <person name="Sedlacek I."/>
            <person name="Svec P."/>
            <person name="Indrakova A."/>
            <person name="Kovarovic V."/>
            <person name="Schumann P."/>
            <person name="Sproer C."/>
            <person name="Kralova S."/>
            <person name="Sedo O."/>
            <person name="Kristofova L."/>
            <person name="Vrbovska V."/>
            <person name="Fuzik T."/>
            <person name="Petras P."/>
            <person name="Zdrahal Z."/>
            <person name="Ruzickova V."/>
            <person name="Doskar J."/>
            <person name="Pantucek R."/>
        </authorList>
    </citation>
    <scope>NUCLEOTIDE SEQUENCE [LARGE SCALE GENOMIC DNA]</scope>
    <source>
        <strain evidence="4 5">03/115</strain>
    </source>
</reference>
<evidence type="ECO:0000256" key="2">
    <source>
        <dbReference type="SAM" id="Phobius"/>
    </source>
</evidence>
<dbReference type="Proteomes" id="UP000249579">
    <property type="component" value="Unassembled WGS sequence"/>
</dbReference>
<keyword evidence="2" id="KW-1133">Transmembrane helix</keyword>
<dbReference type="OrthoDB" id="9758182at2"/>
<dbReference type="GO" id="GO:0015930">
    <property type="term" value="F:glutamate synthase activity"/>
    <property type="evidence" value="ECO:0007669"/>
    <property type="project" value="InterPro"/>
</dbReference>
<dbReference type="InterPro" id="IPR013785">
    <property type="entry name" value="Aldolase_TIM"/>
</dbReference>
<dbReference type="InterPro" id="IPR002932">
    <property type="entry name" value="Glu_synthdom"/>
</dbReference>
<comment type="caution">
    <text evidence="4">The sequence shown here is derived from an EMBL/GenBank/DDBJ whole genome shotgun (WGS) entry which is preliminary data.</text>
</comment>
<dbReference type="Pfam" id="PF01645">
    <property type="entry name" value="Glu_synthase"/>
    <property type="match status" value="1"/>
</dbReference>
<feature type="transmembrane region" description="Helical" evidence="2">
    <location>
        <begin position="6"/>
        <end position="28"/>
    </location>
</feature>
<name>A0A328A2Y7_9STAP</name>
<dbReference type="PANTHER" id="PTHR43819">
    <property type="entry name" value="ARCHAEAL-TYPE GLUTAMATE SYNTHASE [NADPH]"/>
    <property type="match status" value="1"/>
</dbReference>
<organism evidence="4 5">
    <name type="scientific">Macrococcoides bohemicum</name>
    <dbReference type="NCBI Taxonomy" id="1903056"/>
    <lineage>
        <taxon>Bacteria</taxon>
        <taxon>Bacillati</taxon>
        <taxon>Bacillota</taxon>
        <taxon>Bacilli</taxon>
        <taxon>Bacillales</taxon>
        <taxon>Staphylococcaceae</taxon>
        <taxon>Macrococcoides</taxon>
    </lineage>
</organism>
<evidence type="ECO:0000259" key="3">
    <source>
        <dbReference type="Pfam" id="PF01645"/>
    </source>
</evidence>
<protein>
    <recommendedName>
        <fullName evidence="3">Glutamate synthase domain-containing protein</fullName>
    </recommendedName>
</protein>
<accession>A0A328A2Y7</accession>
<dbReference type="PANTHER" id="PTHR43819:SF1">
    <property type="entry name" value="ARCHAEAL-TYPE GLUTAMATE SYNTHASE [NADPH]"/>
    <property type="match status" value="1"/>
</dbReference>
<keyword evidence="2" id="KW-0472">Membrane</keyword>
<dbReference type="Gene3D" id="3.20.20.70">
    <property type="entry name" value="Aldolase class I"/>
    <property type="match status" value="1"/>
</dbReference>
<dbReference type="SUPFAM" id="SSF51395">
    <property type="entry name" value="FMN-linked oxidoreductases"/>
    <property type="match status" value="1"/>
</dbReference>
<evidence type="ECO:0000256" key="1">
    <source>
        <dbReference type="ARBA" id="ARBA00009716"/>
    </source>
</evidence>
<gene>
    <name evidence="4" type="ORF">BHX94_09655</name>
</gene>
<evidence type="ECO:0000313" key="4">
    <source>
        <dbReference type="EMBL" id="RAK48905.1"/>
    </source>
</evidence>
<dbReference type="GO" id="GO:0006537">
    <property type="term" value="P:glutamate biosynthetic process"/>
    <property type="evidence" value="ECO:0007669"/>
    <property type="project" value="InterPro"/>
</dbReference>
<dbReference type="EMBL" id="PZJG01000006">
    <property type="protein sequence ID" value="RAK48905.1"/>
    <property type="molecule type" value="Genomic_DNA"/>
</dbReference>